<dbReference type="AlphaFoldDB" id="A0A0C2FER3"/>
<feature type="non-terminal residue" evidence="2">
    <location>
        <position position="1"/>
    </location>
</feature>
<dbReference type="InterPro" id="IPR027417">
    <property type="entry name" value="P-loop_NTPase"/>
</dbReference>
<evidence type="ECO:0008006" key="4">
    <source>
        <dbReference type="Google" id="ProtNLM"/>
    </source>
</evidence>
<dbReference type="OrthoDB" id="2187at2759"/>
<feature type="non-terminal residue" evidence="2">
    <location>
        <position position="193"/>
    </location>
</feature>
<gene>
    <name evidence="2" type="ORF">ANCDUO_26482</name>
</gene>
<sequence>EYSRKKFKPFVSIVREGLNRLNIKDRPDLEATEKNVEAMQVEKDDITVVGEKNAGISVVGEVVTNSTESLKKERKRKAQSSVSSTPKVDDVYISSDEENDRKFEEYKSTNRANKSILNLYNSGKKPEATPVLNISTTGPSKKKRQSGVAKGSEVCRLAMHMKRPHTYNMLGVEPPKGFLVHGPPGCGKTLFAQ</sequence>
<proteinExistence type="predicted"/>
<dbReference type="EMBL" id="KN785188">
    <property type="protein sequence ID" value="KIH43511.1"/>
    <property type="molecule type" value="Genomic_DNA"/>
</dbReference>
<feature type="region of interest" description="Disordered" evidence="1">
    <location>
        <begin position="74"/>
        <end position="93"/>
    </location>
</feature>
<protein>
    <recommendedName>
        <fullName evidence="4">ATPase AAA-type core domain-containing protein</fullName>
    </recommendedName>
</protein>
<dbReference type="Proteomes" id="UP000054047">
    <property type="component" value="Unassembled WGS sequence"/>
</dbReference>
<evidence type="ECO:0000313" key="3">
    <source>
        <dbReference type="Proteomes" id="UP000054047"/>
    </source>
</evidence>
<evidence type="ECO:0000256" key="1">
    <source>
        <dbReference type="SAM" id="MobiDB-lite"/>
    </source>
</evidence>
<evidence type="ECO:0000313" key="2">
    <source>
        <dbReference type="EMBL" id="KIH43511.1"/>
    </source>
</evidence>
<accession>A0A0C2FER3</accession>
<reference evidence="2 3" key="1">
    <citation type="submission" date="2013-12" db="EMBL/GenBank/DDBJ databases">
        <title>Draft genome of the parsitic nematode Ancylostoma duodenale.</title>
        <authorList>
            <person name="Mitreva M."/>
        </authorList>
    </citation>
    <scope>NUCLEOTIDE SEQUENCE [LARGE SCALE GENOMIC DNA]</scope>
    <source>
        <strain evidence="2 3">Zhejiang</strain>
    </source>
</reference>
<dbReference type="Gene3D" id="3.40.50.300">
    <property type="entry name" value="P-loop containing nucleotide triphosphate hydrolases"/>
    <property type="match status" value="1"/>
</dbReference>
<organism evidence="2 3">
    <name type="scientific">Ancylostoma duodenale</name>
    <dbReference type="NCBI Taxonomy" id="51022"/>
    <lineage>
        <taxon>Eukaryota</taxon>
        <taxon>Metazoa</taxon>
        <taxon>Ecdysozoa</taxon>
        <taxon>Nematoda</taxon>
        <taxon>Chromadorea</taxon>
        <taxon>Rhabditida</taxon>
        <taxon>Rhabditina</taxon>
        <taxon>Rhabditomorpha</taxon>
        <taxon>Strongyloidea</taxon>
        <taxon>Ancylostomatidae</taxon>
        <taxon>Ancylostomatinae</taxon>
        <taxon>Ancylostoma</taxon>
    </lineage>
</organism>
<feature type="region of interest" description="Disordered" evidence="1">
    <location>
        <begin position="128"/>
        <end position="151"/>
    </location>
</feature>
<dbReference type="SUPFAM" id="SSF52540">
    <property type="entry name" value="P-loop containing nucleoside triphosphate hydrolases"/>
    <property type="match status" value="1"/>
</dbReference>
<keyword evidence="3" id="KW-1185">Reference proteome</keyword>
<name>A0A0C2FER3_9BILA</name>